<dbReference type="OrthoDB" id="8547299at2"/>
<keyword evidence="4" id="KW-1185">Reference proteome</keyword>
<reference evidence="3 4" key="1">
    <citation type="submission" date="2018-07" db="EMBL/GenBank/DDBJ databases">
        <title>Dyella tabacisoli L4-6T, whole genome shotgun sequence.</title>
        <authorList>
            <person name="Zhou X.-K."/>
            <person name="Li W.-J."/>
            <person name="Duan Y.-Q."/>
        </authorList>
    </citation>
    <scope>NUCLEOTIDE SEQUENCE [LARGE SCALE GENOMIC DNA]</scope>
    <source>
        <strain evidence="3 4">L4-6</strain>
    </source>
</reference>
<dbReference type="NCBIfam" id="TIGR02523">
    <property type="entry name" value="type_IV_pilV"/>
    <property type="match status" value="1"/>
</dbReference>
<keyword evidence="1" id="KW-0472">Membrane</keyword>
<accession>A0A369UH97</accession>
<evidence type="ECO:0000313" key="4">
    <source>
        <dbReference type="Proteomes" id="UP000253782"/>
    </source>
</evidence>
<keyword evidence="1" id="KW-1133">Transmembrane helix</keyword>
<feature type="domain" description="Type IV pilin Tt1218-like" evidence="2">
    <location>
        <begin position="56"/>
        <end position="125"/>
    </location>
</feature>
<dbReference type="Pfam" id="PF22150">
    <property type="entry name" value="Tt1218-like"/>
    <property type="match status" value="1"/>
</dbReference>
<dbReference type="NCBIfam" id="TIGR02532">
    <property type="entry name" value="IV_pilin_GFxxxE"/>
    <property type="match status" value="1"/>
</dbReference>
<gene>
    <name evidence="3" type="primary">pilV</name>
    <name evidence="3" type="ORF">DVJ77_20120</name>
</gene>
<dbReference type="InterPro" id="IPR013362">
    <property type="entry name" value="Pilus_4_PilV"/>
</dbReference>
<dbReference type="AlphaFoldDB" id="A0A369UH97"/>
<dbReference type="EMBL" id="QQAH01000023">
    <property type="protein sequence ID" value="RDD79941.1"/>
    <property type="molecule type" value="Genomic_DNA"/>
</dbReference>
<feature type="transmembrane region" description="Helical" evidence="1">
    <location>
        <begin position="37"/>
        <end position="58"/>
    </location>
</feature>
<protein>
    <submittedName>
        <fullName evidence="3">Type IV pilus modification protein PilV</fullName>
    </submittedName>
</protein>
<dbReference type="Proteomes" id="UP000253782">
    <property type="component" value="Unassembled WGS sequence"/>
</dbReference>
<name>A0A369UH97_9GAMM</name>
<comment type="caution">
    <text evidence="3">The sequence shown here is derived from an EMBL/GenBank/DDBJ whole genome shotgun (WGS) entry which is preliminary data.</text>
</comment>
<proteinExistence type="predicted"/>
<evidence type="ECO:0000313" key="3">
    <source>
        <dbReference type="EMBL" id="RDD79941.1"/>
    </source>
</evidence>
<evidence type="ECO:0000259" key="2">
    <source>
        <dbReference type="Pfam" id="PF22150"/>
    </source>
</evidence>
<keyword evidence="1" id="KW-0812">Transmembrane</keyword>
<dbReference type="Pfam" id="PF07963">
    <property type="entry name" value="N_methyl"/>
    <property type="match status" value="1"/>
</dbReference>
<evidence type="ECO:0000256" key="1">
    <source>
        <dbReference type="SAM" id="Phobius"/>
    </source>
</evidence>
<sequence>MARVRPGVPVGKVPGRTFRGIDMQVLSRQRGVSLIEVLMAVLIFSIGLIGLAGLLVMATRSNEAAYLRTQVTFLAGNMADRMRANPMGVWNGNYNTDTNALPTTVSSTDACLNTACSPAQLAKRDQQIWVNQLKTFLPNQTATVICTNTSAGFDPVAGGQVAMRPPYGGNCLMTISWDERKEAEARTTSGRGVGTQKFAWNFQP</sequence>
<dbReference type="InterPro" id="IPR054402">
    <property type="entry name" value="Tt1218-like_dom"/>
</dbReference>
<dbReference type="InterPro" id="IPR012902">
    <property type="entry name" value="N_methyl_site"/>
</dbReference>
<organism evidence="3 4">
    <name type="scientific">Dyella tabacisoli</name>
    <dbReference type="NCBI Taxonomy" id="2282381"/>
    <lineage>
        <taxon>Bacteria</taxon>
        <taxon>Pseudomonadati</taxon>
        <taxon>Pseudomonadota</taxon>
        <taxon>Gammaproteobacteria</taxon>
        <taxon>Lysobacterales</taxon>
        <taxon>Rhodanobacteraceae</taxon>
        <taxon>Dyella</taxon>
    </lineage>
</organism>